<reference evidence="2 3" key="1">
    <citation type="journal article" date="2017" name="Nat. Ecol. Evol.">
        <title>Scallop genome provides insights into evolution of bilaterian karyotype and development.</title>
        <authorList>
            <person name="Wang S."/>
            <person name="Zhang J."/>
            <person name="Jiao W."/>
            <person name="Li J."/>
            <person name="Xun X."/>
            <person name="Sun Y."/>
            <person name="Guo X."/>
            <person name="Huan P."/>
            <person name="Dong B."/>
            <person name="Zhang L."/>
            <person name="Hu X."/>
            <person name="Sun X."/>
            <person name="Wang J."/>
            <person name="Zhao C."/>
            <person name="Wang Y."/>
            <person name="Wang D."/>
            <person name="Huang X."/>
            <person name="Wang R."/>
            <person name="Lv J."/>
            <person name="Li Y."/>
            <person name="Zhang Z."/>
            <person name="Liu B."/>
            <person name="Lu W."/>
            <person name="Hui Y."/>
            <person name="Liang J."/>
            <person name="Zhou Z."/>
            <person name="Hou R."/>
            <person name="Li X."/>
            <person name="Liu Y."/>
            <person name="Li H."/>
            <person name="Ning X."/>
            <person name="Lin Y."/>
            <person name="Zhao L."/>
            <person name="Xing Q."/>
            <person name="Dou J."/>
            <person name="Li Y."/>
            <person name="Mao J."/>
            <person name="Guo H."/>
            <person name="Dou H."/>
            <person name="Li T."/>
            <person name="Mu C."/>
            <person name="Jiang W."/>
            <person name="Fu Q."/>
            <person name="Fu X."/>
            <person name="Miao Y."/>
            <person name="Liu J."/>
            <person name="Yu Q."/>
            <person name="Li R."/>
            <person name="Liao H."/>
            <person name="Li X."/>
            <person name="Kong Y."/>
            <person name="Jiang Z."/>
            <person name="Chourrout D."/>
            <person name="Li R."/>
            <person name="Bao Z."/>
        </authorList>
    </citation>
    <scope>NUCLEOTIDE SEQUENCE [LARGE SCALE GENOMIC DNA]</scope>
    <source>
        <strain evidence="2 3">PY_sf001</strain>
    </source>
</reference>
<evidence type="ECO:0000256" key="1">
    <source>
        <dbReference type="SAM" id="Phobius"/>
    </source>
</evidence>
<name>A0A210QX48_MIZYE</name>
<keyword evidence="1" id="KW-0472">Membrane</keyword>
<dbReference type="EMBL" id="NEDP02001374">
    <property type="protein sequence ID" value="OWF53349.1"/>
    <property type="molecule type" value="Genomic_DNA"/>
</dbReference>
<evidence type="ECO:0000313" key="2">
    <source>
        <dbReference type="EMBL" id="OWF53349.1"/>
    </source>
</evidence>
<proteinExistence type="predicted"/>
<comment type="caution">
    <text evidence="2">The sequence shown here is derived from an EMBL/GenBank/DDBJ whole genome shotgun (WGS) entry which is preliminary data.</text>
</comment>
<evidence type="ECO:0000313" key="3">
    <source>
        <dbReference type="Proteomes" id="UP000242188"/>
    </source>
</evidence>
<protein>
    <submittedName>
        <fullName evidence="2">Uncharacterized protein</fullName>
    </submittedName>
</protein>
<dbReference type="OrthoDB" id="6139267at2759"/>
<organism evidence="2 3">
    <name type="scientific">Mizuhopecten yessoensis</name>
    <name type="common">Japanese scallop</name>
    <name type="synonym">Patinopecten yessoensis</name>
    <dbReference type="NCBI Taxonomy" id="6573"/>
    <lineage>
        <taxon>Eukaryota</taxon>
        <taxon>Metazoa</taxon>
        <taxon>Spiralia</taxon>
        <taxon>Lophotrochozoa</taxon>
        <taxon>Mollusca</taxon>
        <taxon>Bivalvia</taxon>
        <taxon>Autobranchia</taxon>
        <taxon>Pteriomorphia</taxon>
        <taxon>Pectinida</taxon>
        <taxon>Pectinoidea</taxon>
        <taxon>Pectinidae</taxon>
        <taxon>Mizuhopecten</taxon>
    </lineage>
</organism>
<dbReference type="AlphaFoldDB" id="A0A210QX48"/>
<feature type="transmembrane region" description="Helical" evidence="1">
    <location>
        <begin position="44"/>
        <end position="63"/>
    </location>
</feature>
<dbReference type="Proteomes" id="UP000242188">
    <property type="component" value="Unassembled WGS sequence"/>
</dbReference>
<keyword evidence="3" id="KW-1185">Reference proteome</keyword>
<accession>A0A210QX48</accession>
<sequence>MPAVACPITDCDYVTDDLDATIVAALITAHSAVHIPKREHAAKVNYPLLCACSVALYCMYTSFMQVN</sequence>
<gene>
    <name evidence="2" type="ORF">KP79_PYT25481</name>
</gene>
<keyword evidence="1" id="KW-1133">Transmembrane helix</keyword>
<keyword evidence="1" id="KW-0812">Transmembrane</keyword>